<dbReference type="Proteomes" id="UP000743001">
    <property type="component" value="Unassembled WGS sequence"/>
</dbReference>
<proteinExistence type="predicted"/>
<evidence type="ECO:0000313" key="2">
    <source>
        <dbReference type="Proteomes" id="UP000743001"/>
    </source>
</evidence>
<reference evidence="1 2" key="1">
    <citation type="submission" date="2021-06" db="EMBL/GenBank/DDBJ databases">
        <authorList>
            <person name="Sun Q."/>
            <person name="Li D."/>
        </authorList>
    </citation>
    <scope>NUCLEOTIDE SEQUENCE [LARGE SCALE GENOMIC DNA]</scope>
    <source>
        <strain evidence="1 2">MSJ-6</strain>
    </source>
</reference>
<sequence>MQIKALCDYYSDSVKPMKLVVQADRGGFDWSQTLYIPVAGPFEPLDPYELPELTSASVLISDLVRREREPGEIGINMPAIAERHGLDPEQLWIEMDDVEEVMKLMW</sequence>
<protein>
    <submittedName>
        <fullName evidence="1">Uncharacterized protein</fullName>
    </submittedName>
</protein>
<name>A0ABS6FSI5_9BACL</name>
<gene>
    <name evidence="1" type="ORF">KQJ23_15285</name>
</gene>
<dbReference type="EMBL" id="JAHLQJ010000013">
    <property type="protein sequence ID" value="MBU5673191.1"/>
    <property type="molecule type" value="Genomic_DNA"/>
</dbReference>
<comment type="caution">
    <text evidence="1">The sequence shown here is derived from an EMBL/GenBank/DDBJ whole genome shotgun (WGS) entry which is preliminary data.</text>
</comment>
<accession>A0ABS6FSI5</accession>
<keyword evidence="2" id="KW-1185">Reference proteome</keyword>
<evidence type="ECO:0000313" key="1">
    <source>
        <dbReference type="EMBL" id="MBU5673191.1"/>
    </source>
</evidence>
<organism evidence="1 2">
    <name type="scientific">Paenibacillus brevis</name>
    <dbReference type="NCBI Taxonomy" id="2841508"/>
    <lineage>
        <taxon>Bacteria</taxon>
        <taxon>Bacillati</taxon>
        <taxon>Bacillota</taxon>
        <taxon>Bacilli</taxon>
        <taxon>Bacillales</taxon>
        <taxon>Paenibacillaceae</taxon>
        <taxon>Paenibacillus</taxon>
    </lineage>
</organism>